<feature type="transmembrane region" description="Helical" evidence="1">
    <location>
        <begin position="68"/>
        <end position="90"/>
    </location>
</feature>
<dbReference type="EMBL" id="UINC01141567">
    <property type="protein sequence ID" value="SVD29384.1"/>
    <property type="molecule type" value="Genomic_DNA"/>
</dbReference>
<feature type="transmembrane region" description="Helical" evidence="1">
    <location>
        <begin position="17"/>
        <end position="36"/>
    </location>
</feature>
<dbReference type="AlphaFoldDB" id="A0A382U509"/>
<protein>
    <recommendedName>
        <fullName evidence="3">ABC transmembrane type-1 domain-containing protein</fullName>
    </recommendedName>
</protein>
<keyword evidence="1" id="KW-0472">Membrane</keyword>
<accession>A0A382U509</accession>
<organism evidence="2">
    <name type="scientific">marine metagenome</name>
    <dbReference type="NCBI Taxonomy" id="408172"/>
    <lineage>
        <taxon>unclassified sequences</taxon>
        <taxon>metagenomes</taxon>
        <taxon>ecological metagenomes</taxon>
    </lineage>
</organism>
<proteinExistence type="predicted"/>
<evidence type="ECO:0000256" key="1">
    <source>
        <dbReference type="SAM" id="Phobius"/>
    </source>
</evidence>
<feature type="non-terminal residue" evidence="2">
    <location>
        <position position="124"/>
    </location>
</feature>
<sequence>MSQGVRNFLSFLRGGRLVVAIIIGVAVVLSVGRAFAGAYVEILWQMQAGYGTVFWKRVVWEWGSRTTVGVTVALLVLVNLKIASATLGGIQIRRRFGNIEISEQIPKEFVWWGTLIAAVLMGTW</sequence>
<name>A0A382U509_9ZZZZ</name>
<dbReference type="Pfam" id="PF03699">
    <property type="entry name" value="UPF0182"/>
    <property type="match status" value="1"/>
</dbReference>
<evidence type="ECO:0000313" key="2">
    <source>
        <dbReference type="EMBL" id="SVD29384.1"/>
    </source>
</evidence>
<keyword evidence="1" id="KW-0812">Transmembrane</keyword>
<gene>
    <name evidence="2" type="ORF">METZ01_LOCUS382238</name>
</gene>
<keyword evidence="1" id="KW-1133">Transmembrane helix</keyword>
<reference evidence="2" key="1">
    <citation type="submission" date="2018-05" db="EMBL/GenBank/DDBJ databases">
        <authorList>
            <person name="Lanie J.A."/>
            <person name="Ng W.-L."/>
            <person name="Kazmierczak K.M."/>
            <person name="Andrzejewski T.M."/>
            <person name="Davidsen T.M."/>
            <person name="Wayne K.J."/>
            <person name="Tettelin H."/>
            <person name="Glass J.I."/>
            <person name="Rusch D."/>
            <person name="Podicherti R."/>
            <person name="Tsui H.-C.T."/>
            <person name="Winkler M.E."/>
        </authorList>
    </citation>
    <scope>NUCLEOTIDE SEQUENCE</scope>
</reference>
<dbReference type="InterPro" id="IPR005372">
    <property type="entry name" value="UPF0182"/>
</dbReference>
<dbReference type="GO" id="GO:0016020">
    <property type="term" value="C:membrane"/>
    <property type="evidence" value="ECO:0007669"/>
    <property type="project" value="InterPro"/>
</dbReference>
<evidence type="ECO:0008006" key="3">
    <source>
        <dbReference type="Google" id="ProtNLM"/>
    </source>
</evidence>